<keyword evidence="6" id="KW-0812">Transmembrane</keyword>
<dbReference type="SUPFAM" id="SSF51905">
    <property type="entry name" value="FAD/NAD(P)-binding domain"/>
    <property type="match status" value="1"/>
</dbReference>
<keyword evidence="5" id="KW-0503">Monooxygenase</keyword>
<dbReference type="InterPro" id="IPR050493">
    <property type="entry name" value="FAD-dep_Monooxygenase_BioMet"/>
</dbReference>
<comment type="similarity">
    <text evidence="1">Belongs to the paxM FAD-dependent monooxygenase family.</text>
</comment>
<keyword evidence="4" id="KW-0560">Oxidoreductase</keyword>
<evidence type="ECO:0000256" key="1">
    <source>
        <dbReference type="ARBA" id="ARBA00007992"/>
    </source>
</evidence>
<dbReference type="InterPro" id="IPR002938">
    <property type="entry name" value="FAD-bd"/>
</dbReference>
<protein>
    <submittedName>
        <fullName evidence="8">FAD/NAD(P)-binding domain-containing protein</fullName>
    </submittedName>
</protein>
<evidence type="ECO:0000256" key="5">
    <source>
        <dbReference type="ARBA" id="ARBA00023033"/>
    </source>
</evidence>
<organism evidence="8 9">
    <name type="scientific">Choiromyces venosus 120613-1</name>
    <dbReference type="NCBI Taxonomy" id="1336337"/>
    <lineage>
        <taxon>Eukaryota</taxon>
        <taxon>Fungi</taxon>
        <taxon>Dikarya</taxon>
        <taxon>Ascomycota</taxon>
        <taxon>Pezizomycotina</taxon>
        <taxon>Pezizomycetes</taxon>
        <taxon>Pezizales</taxon>
        <taxon>Tuberaceae</taxon>
        <taxon>Choiromyces</taxon>
    </lineage>
</organism>
<dbReference type="PANTHER" id="PTHR13789">
    <property type="entry name" value="MONOOXYGENASE"/>
    <property type="match status" value="1"/>
</dbReference>
<name>A0A3N4K432_9PEZI</name>
<dbReference type="SUPFAM" id="SSF54373">
    <property type="entry name" value="FAD-linked reductases, C-terminal domain"/>
    <property type="match status" value="1"/>
</dbReference>
<dbReference type="EMBL" id="ML120359">
    <property type="protein sequence ID" value="RPB04278.1"/>
    <property type="molecule type" value="Genomic_DNA"/>
</dbReference>
<dbReference type="PRINTS" id="PR00420">
    <property type="entry name" value="RNGMNOXGNASE"/>
</dbReference>
<evidence type="ECO:0000256" key="3">
    <source>
        <dbReference type="ARBA" id="ARBA00022827"/>
    </source>
</evidence>
<dbReference type="OrthoDB" id="1047367at2759"/>
<keyword evidence="3" id="KW-0274">FAD</keyword>
<dbReference type="STRING" id="1336337.A0A3N4K432"/>
<dbReference type="GO" id="GO:0071949">
    <property type="term" value="F:FAD binding"/>
    <property type="evidence" value="ECO:0007669"/>
    <property type="project" value="InterPro"/>
</dbReference>
<evidence type="ECO:0000313" key="9">
    <source>
        <dbReference type="Proteomes" id="UP000276215"/>
    </source>
</evidence>
<evidence type="ECO:0000259" key="7">
    <source>
        <dbReference type="Pfam" id="PF01494"/>
    </source>
</evidence>
<proteinExistence type="inferred from homology"/>
<evidence type="ECO:0000256" key="2">
    <source>
        <dbReference type="ARBA" id="ARBA00022630"/>
    </source>
</evidence>
<dbReference type="GO" id="GO:0004497">
    <property type="term" value="F:monooxygenase activity"/>
    <property type="evidence" value="ECO:0007669"/>
    <property type="project" value="UniProtKB-KW"/>
</dbReference>
<dbReference type="AlphaFoldDB" id="A0A3N4K432"/>
<dbReference type="Proteomes" id="UP000276215">
    <property type="component" value="Unassembled WGS sequence"/>
</dbReference>
<evidence type="ECO:0000256" key="4">
    <source>
        <dbReference type="ARBA" id="ARBA00023002"/>
    </source>
</evidence>
<reference evidence="8 9" key="1">
    <citation type="journal article" date="2018" name="Nat. Ecol. Evol.">
        <title>Pezizomycetes genomes reveal the molecular basis of ectomycorrhizal truffle lifestyle.</title>
        <authorList>
            <person name="Murat C."/>
            <person name="Payen T."/>
            <person name="Noel B."/>
            <person name="Kuo A."/>
            <person name="Morin E."/>
            <person name="Chen J."/>
            <person name="Kohler A."/>
            <person name="Krizsan K."/>
            <person name="Balestrini R."/>
            <person name="Da Silva C."/>
            <person name="Montanini B."/>
            <person name="Hainaut M."/>
            <person name="Levati E."/>
            <person name="Barry K.W."/>
            <person name="Belfiori B."/>
            <person name="Cichocki N."/>
            <person name="Clum A."/>
            <person name="Dockter R.B."/>
            <person name="Fauchery L."/>
            <person name="Guy J."/>
            <person name="Iotti M."/>
            <person name="Le Tacon F."/>
            <person name="Lindquist E.A."/>
            <person name="Lipzen A."/>
            <person name="Malagnac F."/>
            <person name="Mello A."/>
            <person name="Molinier V."/>
            <person name="Miyauchi S."/>
            <person name="Poulain J."/>
            <person name="Riccioni C."/>
            <person name="Rubini A."/>
            <person name="Sitrit Y."/>
            <person name="Splivallo R."/>
            <person name="Traeger S."/>
            <person name="Wang M."/>
            <person name="Zifcakova L."/>
            <person name="Wipf D."/>
            <person name="Zambonelli A."/>
            <person name="Paolocci F."/>
            <person name="Nowrousian M."/>
            <person name="Ottonello S."/>
            <person name="Baldrian P."/>
            <person name="Spatafora J.W."/>
            <person name="Henrissat B."/>
            <person name="Nagy L.G."/>
            <person name="Aury J.M."/>
            <person name="Wincker P."/>
            <person name="Grigoriev I.V."/>
            <person name="Bonfante P."/>
            <person name="Martin F.M."/>
        </authorList>
    </citation>
    <scope>NUCLEOTIDE SEQUENCE [LARGE SCALE GENOMIC DNA]</scope>
    <source>
        <strain evidence="8 9">120613-1</strain>
    </source>
</reference>
<feature type="domain" description="FAD-binding" evidence="7">
    <location>
        <begin position="8"/>
        <end position="364"/>
    </location>
</feature>
<evidence type="ECO:0000256" key="6">
    <source>
        <dbReference type="SAM" id="Phobius"/>
    </source>
</evidence>
<feature type="transmembrane region" description="Helical" evidence="6">
    <location>
        <begin position="6"/>
        <end position="25"/>
    </location>
</feature>
<keyword evidence="6" id="KW-0472">Membrane</keyword>
<sequence length="417" mass="45781">MSEANPLQILIAGAGIGGLAAGIAFRREGHIVQIFESSAFAQEIGAAVGIPPNANGLVRRLGLVPEENGAVTCTGFKEFNTEGEMIGKVDMEGIEKEFGYPWQLIHRVDFHNALKTIALSPEGPGLPVVIHLRSRVAAADPENGLIILENGKNYSGDVIIGADGVHSHLRTTVLGAPDPSVSSGNSTFRFMIPVPKITADPNLAAFTNSLGKLLIYAGDDRRVIMYPCRNMELLNLAASQPANLTDTDKKDWNNHGKKEDLERLYSDFSPELVTLLSKVDENSVKLHILMDKPALRTWVNGRVGLLGDAAHPFLPFQGQGAAQAIEDATSLGVLLPMGTTSEEVPERLKLYEKCRYERATRIQDSTRESGRWGHKNRLKDLSSMEYNLRHDEYEHSRGVLRRFLRERGEKGTGEARL</sequence>
<dbReference type="PANTHER" id="PTHR13789:SF261">
    <property type="entry name" value="HYDROXYLASE, PUTATIVE (AFU_ORTHOLOGUE AFUA_7G00590)-RELATED"/>
    <property type="match status" value="1"/>
</dbReference>
<keyword evidence="6" id="KW-1133">Transmembrane helix</keyword>
<evidence type="ECO:0000313" key="8">
    <source>
        <dbReference type="EMBL" id="RPB04278.1"/>
    </source>
</evidence>
<dbReference type="InterPro" id="IPR036188">
    <property type="entry name" value="FAD/NAD-bd_sf"/>
</dbReference>
<keyword evidence="9" id="KW-1185">Reference proteome</keyword>
<gene>
    <name evidence="8" type="ORF">L873DRAFT_1463176</name>
</gene>
<dbReference type="Gene3D" id="3.50.50.60">
    <property type="entry name" value="FAD/NAD(P)-binding domain"/>
    <property type="match status" value="1"/>
</dbReference>
<keyword evidence="2" id="KW-0285">Flavoprotein</keyword>
<accession>A0A3N4K432</accession>
<dbReference type="Pfam" id="PF01494">
    <property type="entry name" value="FAD_binding_3"/>
    <property type="match status" value="1"/>
</dbReference>